<dbReference type="Proteomes" id="UP000499080">
    <property type="component" value="Unassembled WGS sequence"/>
</dbReference>
<comment type="caution">
    <text evidence="1">The sequence shown here is derived from an EMBL/GenBank/DDBJ whole genome shotgun (WGS) entry which is preliminary data.</text>
</comment>
<dbReference type="AlphaFoldDB" id="A0A4Y2K1R1"/>
<evidence type="ECO:0000313" key="1">
    <source>
        <dbReference type="EMBL" id="GBM96613.1"/>
    </source>
</evidence>
<reference evidence="1 2" key="1">
    <citation type="journal article" date="2019" name="Sci. Rep.">
        <title>Orb-weaving spider Araneus ventricosus genome elucidates the spidroin gene catalogue.</title>
        <authorList>
            <person name="Kono N."/>
            <person name="Nakamura H."/>
            <person name="Ohtoshi R."/>
            <person name="Moran D.A.P."/>
            <person name="Shinohara A."/>
            <person name="Yoshida Y."/>
            <person name="Fujiwara M."/>
            <person name="Mori M."/>
            <person name="Tomita M."/>
            <person name="Arakawa K."/>
        </authorList>
    </citation>
    <scope>NUCLEOTIDE SEQUENCE [LARGE SCALE GENOMIC DNA]</scope>
</reference>
<proteinExistence type="predicted"/>
<keyword evidence="2" id="KW-1185">Reference proteome</keyword>
<dbReference type="EMBL" id="BGPR01270309">
    <property type="protein sequence ID" value="GBM96613.1"/>
    <property type="molecule type" value="Genomic_DNA"/>
</dbReference>
<name>A0A4Y2K1R1_ARAVE</name>
<protein>
    <submittedName>
        <fullName evidence="1">Uncharacterized protein</fullName>
    </submittedName>
</protein>
<gene>
    <name evidence="1" type="ORF">AVEN_129276_1</name>
</gene>
<accession>A0A4Y2K1R1</accession>
<sequence>LRNVDVWILRLFKVDRSSINVCRRFNNHGDEVDVRCCGYLVYNGSSIAFMECKLHSSILLYRYILTLEHRHLKSSLLKPVITPHHANPIALRQKRSSVWKPVSIKSS</sequence>
<organism evidence="1 2">
    <name type="scientific">Araneus ventricosus</name>
    <name type="common">Orbweaver spider</name>
    <name type="synonym">Epeira ventricosa</name>
    <dbReference type="NCBI Taxonomy" id="182803"/>
    <lineage>
        <taxon>Eukaryota</taxon>
        <taxon>Metazoa</taxon>
        <taxon>Ecdysozoa</taxon>
        <taxon>Arthropoda</taxon>
        <taxon>Chelicerata</taxon>
        <taxon>Arachnida</taxon>
        <taxon>Araneae</taxon>
        <taxon>Araneomorphae</taxon>
        <taxon>Entelegynae</taxon>
        <taxon>Araneoidea</taxon>
        <taxon>Araneidae</taxon>
        <taxon>Araneus</taxon>
    </lineage>
</organism>
<feature type="non-terminal residue" evidence="1">
    <location>
        <position position="1"/>
    </location>
</feature>
<evidence type="ECO:0000313" key="2">
    <source>
        <dbReference type="Proteomes" id="UP000499080"/>
    </source>
</evidence>